<evidence type="ECO:0000256" key="1">
    <source>
        <dbReference type="SAM" id="MobiDB-lite"/>
    </source>
</evidence>
<sequence>MGLPRHRSEAAGDTVPPLETSPDRGYARGRGLKGPHPWPIPSIRSTSSPDVGDADRESFESKFQWIYRDNPAGPAIVWILHDEGSRRDVGLATIFPRLFRVRGRSVRAGIAGDLQVHEGHRQAGPALQLERAAVQGAWERGIEFMYGFPNALAEPVMKRIGYRRVGPRARYVKILRTAPYFARHRGTALWRRPFGFIVDQFLRARDLQAARPSKRKLASGPLAGFDDRFDALWGEVSDAYPVLGERDSSYLRWRYPTVGREAHGVFGLWDRGTSDLRGYVVHRRQGGSVDVRDAMAPADPEIWSALLAAFSGWAWGGGAHSLVWTGLQNEMLEQLCLKRAAFLRRPDSLHVYAFPGPSVAAGDPDFMNSAPWMLFQSDDDCP</sequence>
<reference evidence="2 3" key="1">
    <citation type="journal article" date="2019" name="Nat. Microbiol.">
        <title>Mediterranean grassland soil C-N compound turnover is dependent on rainfall and depth, and is mediated by genomically divergent microorganisms.</title>
        <authorList>
            <person name="Diamond S."/>
            <person name="Andeer P.F."/>
            <person name="Li Z."/>
            <person name="Crits-Christoph A."/>
            <person name="Burstein D."/>
            <person name="Anantharaman K."/>
            <person name="Lane K.R."/>
            <person name="Thomas B.C."/>
            <person name="Pan C."/>
            <person name="Northen T.R."/>
            <person name="Banfield J.F."/>
        </authorList>
    </citation>
    <scope>NUCLEOTIDE SEQUENCE [LARGE SCALE GENOMIC DNA]</scope>
    <source>
        <strain evidence="2">WS_9</strain>
    </source>
</reference>
<keyword evidence="2" id="KW-0808">Transferase</keyword>
<feature type="region of interest" description="Disordered" evidence="1">
    <location>
        <begin position="1"/>
        <end position="55"/>
    </location>
</feature>
<name>A0A538TKU9_UNCEI</name>
<dbReference type="Proteomes" id="UP000317691">
    <property type="component" value="Unassembled WGS sequence"/>
</dbReference>
<dbReference type="Gene3D" id="3.40.630.30">
    <property type="match status" value="1"/>
</dbReference>
<organism evidence="2 3">
    <name type="scientific">Eiseniibacteriota bacterium</name>
    <dbReference type="NCBI Taxonomy" id="2212470"/>
    <lineage>
        <taxon>Bacteria</taxon>
        <taxon>Candidatus Eiseniibacteriota</taxon>
    </lineage>
</organism>
<evidence type="ECO:0000313" key="2">
    <source>
        <dbReference type="EMBL" id="TMQ64246.1"/>
    </source>
</evidence>
<feature type="compositionally biased region" description="Basic and acidic residues" evidence="1">
    <location>
        <begin position="1"/>
        <end position="10"/>
    </location>
</feature>
<comment type="caution">
    <text evidence="2">The sequence shown here is derived from an EMBL/GenBank/DDBJ whole genome shotgun (WGS) entry which is preliminary data.</text>
</comment>
<dbReference type="EMBL" id="VBOZ01000025">
    <property type="protein sequence ID" value="TMQ64246.1"/>
    <property type="molecule type" value="Genomic_DNA"/>
</dbReference>
<evidence type="ECO:0000313" key="3">
    <source>
        <dbReference type="Proteomes" id="UP000317691"/>
    </source>
</evidence>
<dbReference type="InterPro" id="IPR016181">
    <property type="entry name" value="Acyl_CoA_acyltransferase"/>
</dbReference>
<protein>
    <submittedName>
        <fullName evidence="2">GNAT family N-acetyltransferase</fullName>
    </submittedName>
</protein>
<dbReference type="GO" id="GO:0016740">
    <property type="term" value="F:transferase activity"/>
    <property type="evidence" value="ECO:0007669"/>
    <property type="project" value="UniProtKB-KW"/>
</dbReference>
<accession>A0A538TKU9</accession>
<dbReference type="AlphaFoldDB" id="A0A538TKU9"/>
<dbReference type="SUPFAM" id="SSF55729">
    <property type="entry name" value="Acyl-CoA N-acyltransferases (Nat)"/>
    <property type="match status" value="1"/>
</dbReference>
<gene>
    <name evidence="2" type="ORF">E6K79_08175</name>
</gene>
<proteinExistence type="predicted"/>